<dbReference type="SMART" id="SM00285">
    <property type="entry name" value="PBD"/>
    <property type="match status" value="1"/>
</dbReference>
<reference evidence="3 4" key="1">
    <citation type="submission" date="2017-06" db="EMBL/GenBank/DDBJ databases">
        <title>A platform for efficient transgenesis in Macrostomum lignano, a flatworm model organism for stem cell research.</title>
        <authorList>
            <person name="Berezikov E."/>
        </authorList>
    </citation>
    <scope>NUCLEOTIDE SEQUENCE [LARGE SCALE GENOMIC DNA]</scope>
    <source>
        <strain evidence="3">DV1</strain>
        <tissue evidence="3">Whole organism</tissue>
    </source>
</reference>
<feature type="compositionally biased region" description="Basic and acidic residues" evidence="1">
    <location>
        <begin position="1"/>
        <end position="11"/>
    </location>
</feature>
<feature type="compositionally biased region" description="Low complexity" evidence="1">
    <location>
        <begin position="160"/>
        <end position="180"/>
    </location>
</feature>
<feature type="region of interest" description="Disordered" evidence="1">
    <location>
        <begin position="1"/>
        <end position="61"/>
    </location>
</feature>
<dbReference type="Pfam" id="PF00786">
    <property type="entry name" value="PBD"/>
    <property type="match status" value="1"/>
</dbReference>
<comment type="caution">
    <text evidence="3">The sequence shown here is derived from an EMBL/GenBank/DDBJ whole genome shotgun (WGS) entry which is preliminary data.</text>
</comment>
<keyword evidence="4" id="KW-1185">Reference proteome</keyword>
<proteinExistence type="predicted"/>
<dbReference type="AlphaFoldDB" id="A0A267EE64"/>
<sequence>MSSTKKLDSVRDSIASLFKRRNRGGGKGGSSGDGSSEGGGDDGSSGSSKGGRRISTPQNVKRVMHITFNAGSQGFDGIPENWRQYFEAQPAGSNTDQSISSSTATIPATAATGAEATAAEAAPLITMSVIEEEPGEEERAAMATESISEEPLPVSPAEQVPASATVPAAEATAAEAAEPPLQQRAGDGNTDDEDDAGSPPPTPPPRQPRELLSLVYDREAEQFVNLPPHWEERLKRNNLLAPQFHANPQLLSSVFSLMDQELRAMRAEGERVESCLYSSPSANHRLTAGSTEPSPNTCPNPAYVFQIEADKSNSSSESDFLVQEQQEELLQRRSLVTVRAVEMPEDIQITQL</sequence>
<feature type="region of interest" description="Disordered" evidence="1">
    <location>
        <begin position="86"/>
        <end position="209"/>
    </location>
</feature>
<protein>
    <recommendedName>
        <fullName evidence="2">CRIB domain-containing protein</fullName>
    </recommendedName>
</protein>
<evidence type="ECO:0000256" key="1">
    <source>
        <dbReference type="SAM" id="MobiDB-lite"/>
    </source>
</evidence>
<accession>A0A267EE64</accession>
<dbReference type="InterPro" id="IPR036936">
    <property type="entry name" value="CRIB_dom_sf"/>
</dbReference>
<evidence type="ECO:0000313" key="3">
    <source>
        <dbReference type="EMBL" id="PAA59845.1"/>
    </source>
</evidence>
<organism evidence="3 4">
    <name type="scientific">Macrostomum lignano</name>
    <dbReference type="NCBI Taxonomy" id="282301"/>
    <lineage>
        <taxon>Eukaryota</taxon>
        <taxon>Metazoa</taxon>
        <taxon>Spiralia</taxon>
        <taxon>Lophotrochozoa</taxon>
        <taxon>Platyhelminthes</taxon>
        <taxon>Rhabditophora</taxon>
        <taxon>Macrostomorpha</taxon>
        <taxon>Macrostomida</taxon>
        <taxon>Macrostomidae</taxon>
        <taxon>Macrostomum</taxon>
    </lineage>
</organism>
<evidence type="ECO:0000259" key="2">
    <source>
        <dbReference type="SMART" id="SM00285"/>
    </source>
</evidence>
<dbReference type="InterPro" id="IPR000095">
    <property type="entry name" value="CRIB_dom"/>
</dbReference>
<gene>
    <name evidence="3" type="ORF">BOX15_Mlig032438g2</name>
</gene>
<dbReference type="Gene3D" id="3.90.810.10">
    <property type="entry name" value="CRIB domain"/>
    <property type="match status" value="1"/>
</dbReference>
<feature type="domain" description="CRIB" evidence="2">
    <location>
        <begin position="54"/>
        <end position="89"/>
    </location>
</feature>
<feature type="compositionally biased region" description="Gly residues" evidence="1">
    <location>
        <begin position="25"/>
        <end position="43"/>
    </location>
</feature>
<feature type="compositionally biased region" description="Low complexity" evidence="1">
    <location>
        <begin position="98"/>
        <end position="123"/>
    </location>
</feature>
<evidence type="ECO:0000313" key="4">
    <source>
        <dbReference type="Proteomes" id="UP000215902"/>
    </source>
</evidence>
<dbReference type="Proteomes" id="UP000215902">
    <property type="component" value="Unassembled WGS sequence"/>
</dbReference>
<name>A0A267EE64_9PLAT</name>
<dbReference type="EMBL" id="NIVC01002221">
    <property type="protein sequence ID" value="PAA59845.1"/>
    <property type="molecule type" value="Genomic_DNA"/>
</dbReference>